<proteinExistence type="predicted"/>
<accession>A0A9W7ISP8</accession>
<dbReference type="InterPro" id="IPR004265">
    <property type="entry name" value="Dirigent"/>
</dbReference>
<keyword evidence="1" id="KW-0732">Signal</keyword>
<evidence type="ECO:0000256" key="1">
    <source>
        <dbReference type="SAM" id="SignalP"/>
    </source>
</evidence>
<protein>
    <recommendedName>
        <fullName evidence="4">Dirigent protein</fullName>
    </recommendedName>
</protein>
<feature type="chain" id="PRO_5040756444" description="Dirigent protein" evidence="1">
    <location>
        <begin position="27"/>
        <end position="109"/>
    </location>
</feature>
<dbReference type="AlphaFoldDB" id="A0A9W7ISP8"/>
<feature type="signal peptide" evidence="1">
    <location>
        <begin position="1"/>
        <end position="26"/>
    </location>
</feature>
<dbReference type="PANTHER" id="PTHR46442:SF6">
    <property type="entry name" value="DIRIGENT PROTEIN 5"/>
    <property type="match status" value="1"/>
</dbReference>
<name>A0A9W7ISP8_HIBTR</name>
<reference evidence="2" key="1">
    <citation type="submission" date="2023-05" db="EMBL/GenBank/DDBJ databases">
        <title>Genome and transcriptome analyses reveal genes involved in the formation of fine ridges on petal epidermal cells in Hibiscus trionum.</title>
        <authorList>
            <person name="Koshimizu S."/>
            <person name="Masuda S."/>
            <person name="Ishii T."/>
            <person name="Shirasu K."/>
            <person name="Hoshino A."/>
            <person name="Arita M."/>
        </authorList>
    </citation>
    <scope>NUCLEOTIDE SEQUENCE</scope>
    <source>
        <strain evidence="2">Hamamatsu line</strain>
    </source>
</reference>
<dbReference type="PANTHER" id="PTHR46442">
    <property type="entry name" value="DIRIGENT PROTEIN"/>
    <property type="match status" value="1"/>
</dbReference>
<evidence type="ECO:0000313" key="2">
    <source>
        <dbReference type="EMBL" id="GMJ00298.1"/>
    </source>
</evidence>
<dbReference type="EMBL" id="BSYR01000035">
    <property type="protein sequence ID" value="GMJ00298.1"/>
    <property type="molecule type" value="Genomic_DNA"/>
</dbReference>
<evidence type="ECO:0008006" key="4">
    <source>
        <dbReference type="Google" id="ProtNLM"/>
    </source>
</evidence>
<dbReference type="Proteomes" id="UP001165190">
    <property type="component" value="Unassembled WGS sequence"/>
</dbReference>
<sequence>MRSLVVKSCCLFFLILFVSQHYSVSATKKLLDLKKPCKRFVLDYSDILLGGDDVATTTNATGLGNTNFGCLWGTGDFFMGRGIATFQTMKQEGTKYFRIKMDIKLYECY</sequence>
<keyword evidence="3" id="KW-1185">Reference proteome</keyword>
<gene>
    <name evidence="2" type="ORF">HRI_003699000</name>
</gene>
<comment type="caution">
    <text evidence="2">The sequence shown here is derived from an EMBL/GenBank/DDBJ whole genome shotgun (WGS) entry which is preliminary data.</text>
</comment>
<evidence type="ECO:0000313" key="3">
    <source>
        <dbReference type="Proteomes" id="UP001165190"/>
    </source>
</evidence>
<dbReference type="OrthoDB" id="674745at2759"/>
<organism evidence="2 3">
    <name type="scientific">Hibiscus trionum</name>
    <name type="common">Flower of an hour</name>
    <dbReference type="NCBI Taxonomy" id="183268"/>
    <lineage>
        <taxon>Eukaryota</taxon>
        <taxon>Viridiplantae</taxon>
        <taxon>Streptophyta</taxon>
        <taxon>Embryophyta</taxon>
        <taxon>Tracheophyta</taxon>
        <taxon>Spermatophyta</taxon>
        <taxon>Magnoliopsida</taxon>
        <taxon>eudicotyledons</taxon>
        <taxon>Gunneridae</taxon>
        <taxon>Pentapetalae</taxon>
        <taxon>rosids</taxon>
        <taxon>malvids</taxon>
        <taxon>Malvales</taxon>
        <taxon>Malvaceae</taxon>
        <taxon>Malvoideae</taxon>
        <taxon>Hibiscus</taxon>
    </lineage>
</organism>